<reference evidence="1 2" key="1">
    <citation type="submission" date="2016-01" db="EMBL/GenBank/DDBJ databases">
        <title>Draft Genome Sequences of Seven Thermophilic Sporeformers Isolated from Foods.</title>
        <authorList>
            <person name="Berendsen E.M."/>
            <person name="Wells-Bennik M.H."/>
            <person name="Krawcyk A.O."/>
            <person name="De Jong A."/>
            <person name="Holsappel S."/>
            <person name="Eijlander R.T."/>
            <person name="Kuipers O.P."/>
        </authorList>
    </citation>
    <scope>NUCLEOTIDE SEQUENCE [LARGE SCALE GENOMIC DNA]</scope>
    <source>
        <strain evidence="1 2">B4110</strain>
    </source>
</reference>
<proteinExistence type="predicted"/>
<dbReference type="Proteomes" id="UP000075324">
    <property type="component" value="Unassembled WGS sequence"/>
</dbReference>
<dbReference type="AlphaFoldDB" id="A0A150MMH9"/>
<protein>
    <submittedName>
        <fullName evidence="1">Uncharacterized protein</fullName>
    </submittedName>
</protein>
<sequence length="54" mass="6249">MSRAMIRTIMIMILSQGKSCFIPHHNGSVLFVKQRKNNYDKNTCKNLHIEKSGE</sequence>
<evidence type="ECO:0000313" key="2">
    <source>
        <dbReference type="Proteomes" id="UP000075324"/>
    </source>
</evidence>
<organism evidence="1 2">
    <name type="scientific">Parageobacillus toebii</name>
    <dbReference type="NCBI Taxonomy" id="153151"/>
    <lineage>
        <taxon>Bacteria</taxon>
        <taxon>Bacillati</taxon>
        <taxon>Bacillota</taxon>
        <taxon>Bacilli</taxon>
        <taxon>Bacillales</taxon>
        <taxon>Anoxybacillaceae</taxon>
        <taxon>Parageobacillus</taxon>
    </lineage>
</organism>
<evidence type="ECO:0000313" key="1">
    <source>
        <dbReference type="EMBL" id="KYD25676.1"/>
    </source>
</evidence>
<accession>A0A150MMH9</accession>
<name>A0A150MMH9_9BACL</name>
<gene>
    <name evidence="1" type="ORF">B4110_2497</name>
</gene>
<dbReference type="EMBL" id="LQYW01000132">
    <property type="protein sequence ID" value="KYD25676.1"/>
    <property type="molecule type" value="Genomic_DNA"/>
</dbReference>
<comment type="caution">
    <text evidence="1">The sequence shown here is derived from an EMBL/GenBank/DDBJ whole genome shotgun (WGS) entry which is preliminary data.</text>
</comment>